<proteinExistence type="inferred from homology"/>
<gene>
    <name evidence="15 18" type="primary">trpE</name>
    <name evidence="18" type="ORF">Pla108_01140</name>
</gene>
<name>A0A5C6AIE0_9BACT</name>
<accession>A0A5C6AIE0</accession>
<dbReference type="PANTHER" id="PTHR11236">
    <property type="entry name" value="AMINOBENZOATE/ANTHRANILATE SYNTHASE"/>
    <property type="match status" value="1"/>
</dbReference>
<dbReference type="GO" id="GO:0004049">
    <property type="term" value="F:anthranilate synthase activity"/>
    <property type="evidence" value="ECO:0007669"/>
    <property type="project" value="UniProtKB-EC"/>
</dbReference>
<protein>
    <recommendedName>
        <fullName evidence="6 15">Anthranilate synthase component 1</fullName>
        <ecNumber evidence="5 15">4.1.3.27</ecNumber>
    </recommendedName>
</protein>
<keyword evidence="10 15" id="KW-0460">Magnesium</keyword>
<evidence type="ECO:0000256" key="6">
    <source>
        <dbReference type="ARBA" id="ARBA00020653"/>
    </source>
</evidence>
<keyword evidence="11 15" id="KW-0057">Aromatic amino acid biosynthesis</keyword>
<dbReference type="OrthoDB" id="9803598at2"/>
<evidence type="ECO:0000259" key="16">
    <source>
        <dbReference type="Pfam" id="PF00425"/>
    </source>
</evidence>
<sequence length="508" mass="55432">MSASSPHRPTFAEFAELAKTADRVPVWRRLVSDSLTPVSAFHRLEATGDSPVACLFESVIGGEKVGRYSFLATDPYLLLEAHGTRITRTEFGAGAGKPESFDAANPLETLRAEVGKVRVAKPPGLPPFVGGAIGYAGYDTVRYVEKLPDAPEDDRELPDLAFGFFDHLLVFDNVDKTLTVIVLADIHQRDDLRDPYWYACERVDELVKRVSSPIDELKPTDIDTAGGVSLDFESNFTQAGFESAVEKCVEYIRAGDIFQVVLSQRLSTPWEHDPLELYRTLRVVNPSPFMFFVRMPGCTLVGSSPEIMVRVVDGHVTVRPLAGTRKRGKDEAEDNALADELLADPKERAEHVMLVDLGRNDVGRVAKYGSVELSDVMVIERYSHVMHITSNVTGQLTDDRDAFDALAACLPAGTVSGAPKVRAMQIIDELEPHRRGPYAGAVGYLDFAGDMDTCIALRTVVVAGGKAYVQAGAGIVADSDATSEYEETLNKARGLLKAIEITKERLGG</sequence>
<dbReference type="PANTHER" id="PTHR11236:SF48">
    <property type="entry name" value="ISOCHORISMATE SYNTHASE MENF"/>
    <property type="match status" value="1"/>
</dbReference>
<evidence type="ECO:0000256" key="15">
    <source>
        <dbReference type="RuleBase" id="RU364045"/>
    </source>
</evidence>
<dbReference type="EC" id="4.1.3.27" evidence="5 15"/>
<dbReference type="Proteomes" id="UP000317421">
    <property type="component" value="Unassembled WGS sequence"/>
</dbReference>
<feature type="domain" description="Chorismate-utilising enzyme C-terminal" evidence="16">
    <location>
        <begin position="238"/>
        <end position="491"/>
    </location>
</feature>
<evidence type="ECO:0000256" key="12">
    <source>
        <dbReference type="ARBA" id="ARBA00023239"/>
    </source>
</evidence>
<dbReference type="UniPathway" id="UPA00035">
    <property type="reaction ID" value="UER00040"/>
</dbReference>
<dbReference type="GO" id="GO:0000162">
    <property type="term" value="P:L-tryptophan biosynthetic process"/>
    <property type="evidence" value="ECO:0007669"/>
    <property type="project" value="UniProtKB-UniPathway"/>
</dbReference>
<comment type="function">
    <text evidence="13 15">Part of a heterotetrameric complex that catalyzes the two-step biosynthesis of anthranilate, an intermediate in the biosynthesis of L-tryptophan. In the first step, the glutamine-binding beta subunit (TrpG) of anthranilate synthase (AS) provides the glutamine amidotransferase activity which generates ammonia as a substrate that, along with chorismate, is used in the second step, catalyzed by the large alpha subunit of AS (TrpE) to produce anthranilate. In the absence of TrpG, TrpE can synthesize anthranilate directly from chorismate and high concentrations of ammonia.</text>
</comment>
<keyword evidence="19" id="KW-1185">Reference proteome</keyword>
<dbReference type="InterPro" id="IPR005256">
    <property type="entry name" value="Anth_synth_I_PabB"/>
</dbReference>
<dbReference type="Gene3D" id="3.60.120.10">
    <property type="entry name" value="Anthranilate synthase"/>
    <property type="match status" value="1"/>
</dbReference>
<dbReference type="InterPro" id="IPR019999">
    <property type="entry name" value="Anth_synth_I-like"/>
</dbReference>
<dbReference type="NCBIfam" id="TIGR00564">
    <property type="entry name" value="trpE_most"/>
    <property type="match status" value="1"/>
</dbReference>
<comment type="similarity">
    <text evidence="3 15">Belongs to the anthranilate synthase component I family.</text>
</comment>
<comment type="catalytic activity">
    <reaction evidence="14 15">
        <text>chorismate + L-glutamine = anthranilate + pyruvate + L-glutamate + H(+)</text>
        <dbReference type="Rhea" id="RHEA:21732"/>
        <dbReference type="ChEBI" id="CHEBI:15361"/>
        <dbReference type="ChEBI" id="CHEBI:15378"/>
        <dbReference type="ChEBI" id="CHEBI:16567"/>
        <dbReference type="ChEBI" id="CHEBI:29748"/>
        <dbReference type="ChEBI" id="CHEBI:29985"/>
        <dbReference type="ChEBI" id="CHEBI:58359"/>
        <dbReference type="EC" id="4.1.3.27"/>
    </reaction>
</comment>
<dbReference type="InterPro" id="IPR006805">
    <property type="entry name" value="Anth_synth_I_N"/>
</dbReference>
<dbReference type="PRINTS" id="PR00095">
    <property type="entry name" value="ANTSNTHASEI"/>
</dbReference>
<organism evidence="18 19">
    <name type="scientific">Botrimarina colliarenosi</name>
    <dbReference type="NCBI Taxonomy" id="2528001"/>
    <lineage>
        <taxon>Bacteria</taxon>
        <taxon>Pseudomonadati</taxon>
        <taxon>Planctomycetota</taxon>
        <taxon>Planctomycetia</taxon>
        <taxon>Pirellulales</taxon>
        <taxon>Lacipirellulaceae</taxon>
        <taxon>Botrimarina</taxon>
    </lineage>
</organism>
<evidence type="ECO:0000256" key="2">
    <source>
        <dbReference type="ARBA" id="ARBA00004873"/>
    </source>
</evidence>
<keyword evidence="7 15" id="KW-0028">Amino-acid biosynthesis</keyword>
<comment type="cofactor">
    <cofactor evidence="1 15">
        <name>Mg(2+)</name>
        <dbReference type="ChEBI" id="CHEBI:18420"/>
    </cofactor>
</comment>
<evidence type="ECO:0000256" key="13">
    <source>
        <dbReference type="ARBA" id="ARBA00025634"/>
    </source>
</evidence>
<evidence type="ECO:0000259" key="17">
    <source>
        <dbReference type="Pfam" id="PF04715"/>
    </source>
</evidence>
<comment type="caution">
    <text evidence="18">The sequence shown here is derived from an EMBL/GenBank/DDBJ whole genome shotgun (WGS) entry which is preliminary data.</text>
</comment>
<dbReference type="EMBL" id="SJPR01000001">
    <property type="protein sequence ID" value="TWT99180.1"/>
    <property type="molecule type" value="Genomic_DNA"/>
</dbReference>
<evidence type="ECO:0000256" key="11">
    <source>
        <dbReference type="ARBA" id="ARBA00023141"/>
    </source>
</evidence>
<dbReference type="AlphaFoldDB" id="A0A5C6AIE0"/>
<dbReference type="RefSeq" id="WP_146441450.1">
    <property type="nucleotide sequence ID" value="NZ_SJPR01000001.1"/>
</dbReference>
<comment type="subunit">
    <text evidence="4 15">Heterotetramer consisting of two non-identical subunits: a beta subunit (TrpG) and a large alpha subunit (TrpE).</text>
</comment>
<evidence type="ECO:0000256" key="8">
    <source>
        <dbReference type="ARBA" id="ARBA00022723"/>
    </source>
</evidence>
<evidence type="ECO:0000256" key="14">
    <source>
        <dbReference type="ARBA" id="ARBA00047683"/>
    </source>
</evidence>
<keyword evidence="8 15" id="KW-0479">Metal-binding</keyword>
<keyword evidence="9 15" id="KW-0822">Tryptophan biosynthesis</keyword>
<evidence type="ECO:0000313" key="18">
    <source>
        <dbReference type="EMBL" id="TWT99180.1"/>
    </source>
</evidence>
<evidence type="ECO:0000256" key="10">
    <source>
        <dbReference type="ARBA" id="ARBA00022842"/>
    </source>
</evidence>
<dbReference type="InterPro" id="IPR005801">
    <property type="entry name" value="ADC_synthase"/>
</dbReference>
<dbReference type="SUPFAM" id="SSF56322">
    <property type="entry name" value="ADC synthase"/>
    <property type="match status" value="1"/>
</dbReference>
<reference evidence="18 19" key="1">
    <citation type="submission" date="2019-02" db="EMBL/GenBank/DDBJ databases">
        <title>Deep-cultivation of Planctomycetes and their phenomic and genomic characterization uncovers novel biology.</title>
        <authorList>
            <person name="Wiegand S."/>
            <person name="Jogler M."/>
            <person name="Boedeker C."/>
            <person name="Pinto D."/>
            <person name="Vollmers J."/>
            <person name="Rivas-Marin E."/>
            <person name="Kohn T."/>
            <person name="Peeters S.H."/>
            <person name="Heuer A."/>
            <person name="Rast P."/>
            <person name="Oberbeckmann S."/>
            <person name="Bunk B."/>
            <person name="Jeske O."/>
            <person name="Meyerdierks A."/>
            <person name="Storesund J.E."/>
            <person name="Kallscheuer N."/>
            <person name="Luecker S."/>
            <person name="Lage O.M."/>
            <person name="Pohl T."/>
            <person name="Merkel B.J."/>
            <person name="Hornburger P."/>
            <person name="Mueller R.-W."/>
            <person name="Bruemmer F."/>
            <person name="Labrenz M."/>
            <person name="Spormann A.M."/>
            <person name="Op Den Camp H."/>
            <person name="Overmann J."/>
            <person name="Amann R."/>
            <person name="Jetten M.S.M."/>
            <person name="Mascher T."/>
            <person name="Medema M.H."/>
            <person name="Devos D.P."/>
            <person name="Kaster A.-K."/>
            <person name="Ovreas L."/>
            <person name="Rohde M."/>
            <person name="Galperin M.Y."/>
            <person name="Jogler C."/>
        </authorList>
    </citation>
    <scope>NUCLEOTIDE SEQUENCE [LARGE SCALE GENOMIC DNA]</scope>
    <source>
        <strain evidence="18 19">Pla108</strain>
    </source>
</reference>
<evidence type="ECO:0000256" key="4">
    <source>
        <dbReference type="ARBA" id="ARBA00011575"/>
    </source>
</evidence>
<evidence type="ECO:0000256" key="7">
    <source>
        <dbReference type="ARBA" id="ARBA00022605"/>
    </source>
</evidence>
<dbReference type="InterPro" id="IPR015890">
    <property type="entry name" value="Chorismate_C"/>
</dbReference>
<evidence type="ECO:0000256" key="1">
    <source>
        <dbReference type="ARBA" id="ARBA00001946"/>
    </source>
</evidence>
<comment type="pathway">
    <text evidence="2 15">Amino-acid biosynthesis; L-tryptophan biosynthesis; L-tryptophan from chorismate: step 1/5.</text>
</comment>
<keyword evidence="12 15" id="KW-0456">Lyase</keyword>
<dbReference type="Pfam" id="PF00425">
    <property type="entry name" value="Chorismate_bind"/>
    <property type="match status" value="1"/>
</dbReference>
<dbReference type="GO" id="GO:0046872">
    <property type="term" value="F:metal ion binding"/>
    <property type="evidence" value="ECO:0007669"/>
    <property type="project" value="UniProtKB-KW"/>
</dbReference>
<evidence type="ECO:0000256" key="5">
    <source>
        <dbReference type="ARBA" id="ARBA00012266"/>
    </source>
</evidence>
<feature type="domain" description="Anthranilate synthase component I N-terminal" evidence="17">
    <location>
        <begin position="33"/>
        <end position="180"/>
    </location>
</feature>
<evidence type="ECO:0000313" key="19">
    <source>
        <dbReference type="Proteomes" id="UP000317421"/>
    </source>
</evidence>
<evidence type="ECO:0000256" key="3">
    <source>
        <dbReference type="ARBA" id="ARBA00009562"/>
    </source>
</evidence>
<evidence type="ECO:0000256" key="9">
    <source>
        <dbReference type="ARBA" id="ARBA00022822"/>
    </source>
</evidence>
<dbReference type="Pfam" id="PF04715">
    <property type="entry name" value="Anth_synt_I_N"/>
    <property type="match status" value="1"/>
</dbReference>